<dbReference type="SUPFAM" id="SSF54593">
    <property type="entry name" value="Glyoxalase/Bleomycin resistance protein/Dihydroxybiphenyl dioxygenase"/>
    <property type="match status" value="2"/>
</dbReference>
<dbReference type="EMBL" id="FCNX02000002">
    <property type="protein sequence ID" value="SAK49084.1"/>
    <property type="molecule type" value="Genomic_DNA"/>
</dbReference>
<dbReference type="Gene3D" id="3.10.180.10">
    <property type="entry name" value="2,3-Dihydroxybiphenyl 1,2-Dioxygenase, domain 1"/>
    <property type="match status" value="2"/>
</dbReference>
<dbReference type="Pfam" id="PF00903">
    <property type="entry name" value="Glyoxalase"/>
    <property type="match status" value="2"/>
</dbReference>
<dbReference type="InterPro" id="IPR004360">
    <property type="entry name" value="Glyas_Fos-R_dOase_dom"/>
</dbReference>
<gene>
    <name evidence="2" type="ORF">AWB77_01098</name>
</gene>
<dbReference type="Proteomes" id="UP000054903">
    <property type="component" value="Unassembled WGS sequence"/>
</dbReference>
<protein>
    <submittedName>
        <fullName evidence="2">Glyoxalase/bleomycin resistance protein/dioxygenase</fullName>
    </submittedName>
</protein>
<dbReference type="OrthoDB" id="9804944at2"/>
<name>A0A157ZU62_9BURK</name>
<dbReference type="PANTHER" id="PTHR43279">
    <property type="entry name" value="CATECHOL-2,3-DIOXYGENASE"/>
    <property type="match status" value="1"/>
</dbReference>
<comment type="caution">
    <text evidence="2">The sequence shown here is derived from an EMBL/GenBank/DDBJ whole genome shotgun (WGS) entry which is preliminary data.</text>
</comment>
<dbReference type="InterPro" id="IPR029068">
    <property type="entry name" value="Glyas_Bleomycin-R_OHBP_Dase"/>
</dbReference>
<dbReference type="PANTHER" id="PTHR43279:SF1">
    <property type="entry name" value="CATECHOL-2,3-DIOXYGENASE"/>
    <property type="match status" value="1"/>
</dbReference>
<proteinExistence type="predicted"/>
<dbReference type="AlphaFoldDB" id="A0A157ZU62"/>
<dbReference type="PROSITE" id="PS51819">
    <property type="entry name" value="VOC"/>
    <property type="match status" value="2"/>
</dbReference>
<evidence type="ECO:0000313" key="3">
    <source>
        <dbReference type="Proteomes" id="UP000054903"/>
    </source>
</evidence>
<reference evidence="2" key="1">
    <citation type="submission" date="2016-01" db="EMBL/GenBank/DDBJ databases">
        <authorList>
            <person name="Peeters C."/>
        </authorList>
    </citation>
    <scope>NUCLEOTIDE SEQUENCE</scope>
    <source>
        <strain evidence="2">LMG 29320</strain>
    </source>
</reference>
<keyword evidence="3" id="KW-1185">Reference proteome</keyword>
<dbReference type="InterPro" id="IPR037523">
    <property type="entry name" value="VOC_core"/>
</dbReference>
<evidence type="ECO:0000259" key="1">
    <source>
        <dbReference type="PROSITE" id="PS51819"/>
    </source>
</evidence>
<sequence length="315" mass="35065">MTSRFFKPRRLAHANIFVGDYQRASDYYRDVFGFEEVYNQPDNKASFISNGNTYHDFALVDINSRYAKPGQQPGLNHVAFEVESEAALVEGYRAAVAAGVVYRSTEDHDVAHSLYQKDPDGNEVEIYADVVQDWRSARKGSFSKKKPKWVPGETNVPIAQPLFPVDPEIRVVDAALVHARRVSHVALIAQDFEAMFDFYTDIVGLSVVAGGRDRAFALLAGTHSMGDLALYRSDVESHMRMHHIGVEVSSEADLDAALEGIERSGGKLIAAHDHAARRVVLVHDPDGLPIQLYVNRDWTVDTIRSIDAKLAPFLI</sequence>
<dbReference type="RefSeq" id="WP_061133367.1">
    <property type="nucleotide sequence ID" value="NZ_FCNX02000002.1"/>
</dbReference>
<feature type="domain" description="VOC" evidence="1">
    <location>
        <begin position="181"/>
        <end position="295"/>
    </location>
</feature>
<evidence type="ECO:0000313" key="2">
    <source>
        <dbReference type="EMBL" id="SAK49084.1"/>
    </source>
</evidence>
<feature type="domain" description="VOC" evidence="1">
    <location>
        <begin position="10"/>
        <end position="129"/>
    </location>
</feature>
<accession>A0A157ZU62</accession>
<organism evidence="2 3">
    <name type="scientific">Caballeronia fortuita</name>
    <dbReference type="NCBI Taxonomy" id="1777138"/>
    <lineage>
        <taxon>Bacteria</taxon>
        <taxon>Pseudomonadati</taxon>
        <taxon>Pseudomonadota</taxon>
        <taxon>Betaproteobacteria</taxon>
        <taxon>Burkholderiales</taxon>
        <taxon>Burkholderiaceae</taxon>
        <taxon>Caballeronia</taxon>
    </lineage>
</organism>
<dbReference type="STRING" id="1777138.AWB77_01098"/>